<accession>A0A671DII1</accession>
<dbReference type="AlphaFoldDB" id="A0A671DII1"/>
<evidence type="ECO:0000313" key="1">
    <source>
        <dbReference type="Ensembl" id="ENSRFEP00010000367.1"/>
    </source>
</evidence>
<dbReference type="Proteomes" id="UP000472240">
    <property type="component" value="Chromosome 6"/>
</dbReference>
<reference evidence="1 2" key="1">
    <citation type="journal article" date="2015" name="Annu Rev Anim Biosci">
        <title>The Genome 10K Project: a way forward.</title>
        <authorList>
            <person name="Koepfli K.P."/>
            <person name="Paten B."/>
            <person name="O'Brien S.J."/>
            <person name="Koepfli K.P."/>
            <person name="Paten B."/>
            <person name="Antunes A."/>
            <person name="Belov K."/>
            <person name="Bustamante C."/>
            <person name="Castoe T.A."/>
            <person name="Clawson H."/>
            <person name="Crawford A.J."/>
            <person name="Diekhans M."/>
            <person name="Distel D."/>
            <person name="Durbin R."/>
            <person name="Earl D."/>
            <person name="Fujita M.K."/>
            <person name="Gamble T."/>
            <person name="Georges A."/>
            <person name="Gemmell N."/>
            <person name="Gilbert M.T."/>
            <person name="Graves J.M."/>
            <person name="Green R.E."/>
            <person name="Hickey G."/>
            <person name="Jarvis E.D."/>
            <person name="Johnson W."/>
            <person name="Komissarov A."/>
            <person name="Korf I."/>
            <person name="Kuhn R."/>
            <person name="Larkin D.M."/>
            <person name="Lewin H."/>
            <person name="Lopez J.V."/>
            <person name="Ma J."/>
            <person name="Marques-Bonet T."/>
            <person name="Miller W."/>
            <person name="Murphy R."/>
            <person name="Pevzner P."/>
            <person name="Shapiro B."/>
            <person name="Steiner C."/>
            <person name="Tamazian G."/>
            <person name="Venkatesh B."/>
            <person name="Wang J."/>
            <person name="Wayne R."/>
            <person name="Wiley E."/>
            <person name="Yang H."/>
            <person name="Zhang G."/>
            <person name="Haussler D."/>
            <person name="Ryder O."/>
            <person name="O'Brien S.J."/>
        </authorList>
    </citation>
    <scope>NUCLEOTIDE SEQUENCE</scope>
</reference>
<evidence type="ECO:0000313" key="2">
    <source>
        <dbReference type="Proteomes" id="UP000472240"/>
    </source>
</evidence>
<keyword evidence="2" id="KW-1185">Reference proteome</keyword>
<protein>
    <recommendedName>
        <fullName evidence="3">Secreted protein</fullName>
    </recommendedName>
</protein>
<reference evidence="1" key="5">
    <citation type="submission" date="2025-09" db="UniProtKB">
        <authorList>
            <consortium name="Ensembl"/>
        </authorList>
    </citation>
    <scope>IDENTIFICATION</scope>
</reference>
<evidence type="ECO:0008006" key="3">
    <source>
        <dbReference type="Google" id="ProtNLM"/>
    </source>
</evidence>
<reference evidence="2" key="3">
    <citation type="submission" date="2018-12" db="EMBL/GenBank/DDBJ databases">
        <title>G10K-VGP greater horseshoe bat female genome, primary haplotype.</title>
        <authorList>
            <person name="Teeling E."/>
            <person name="Myers G."/>
            <person name="Vernes S."/>
            <person name="Pippel M."/>
            <person name="Winkler S."/>
            <person name="Fedrigo O."/>
            <person name="Rhie A."/>
            <person name="Koren S."/>
            <person name="Phillippy A."/>
            <person name="Lewin H."/>
            <person name="Damas J."/>
            <person name="Howe K."/>
            <person name="Mountcastle J."/>
            <person name="Jarvis E.D."/>
        </authorList>
    </citation>
    <scope>NUCLEOTIDE SEQUENCE [LARGE SCALE GENOMIC DNA]</scope>
</reference>
<name>A0A671DII1_RHIFE</name>
<reference evidence="1" key="4">
    <citation type="submission" date="2025-08" db="UniProtKB">
        <authorList>
            <consortium name="Ensembl"/>
        </authorList>
    </citation>
    <scope>IDENTIFICATION</scope>
</reference>
<organism evidence="1 2">
    <name type="scientific">Rhinolophus ferrumequinum</name>
    <name type="common">Greater horseshoe bat</name>
    <dbReference type="NCBI Taxonomy" id="59479"/>
    <lineage>
        <taxon>Eukaryota</taxon>
        <taxon>Metazoa</taxon>
        <taxon>Chordata</taxon>
        <taxon>Craniata</taxon>
        <taxon>Vertebrata</taxon>
        <taxon>Euteleostomi</taxon>
        <taxon>Mammalia</taxon>
        <taxon>Eutheria</taxon>
        <taxon>Laurasiatheria</taxon>
        <taxon>Chiroptera</taxon>
        <taxon>Yinpterochiroptera</taxon>
        <taxon>Rhinolophoidea</taxon>
        <taxon>Rhinolophidae</taxon>
        <taxon>Rhinolophinae</taxon>
        <taxon>Rhinolophus</taxon>
    </lineage>
</organism>
<sequence>MLRSAVMRQLWPVSSCGLVGHAEASSPVPRPEQCCLYTVLCGQSLGLRETIFNILLVTVIFLACHNGKGCDSN</sequence>
<reference evidence="1 2" key="2">
    <citation type="journal article" date="2018" name="Annu Rev Anim Biosci">
        <title>Bat Biology, Genomes, and the Bat1K Project: To Generate Chromosome-Level Genomes for All Living Bat Species.</title>
        <authorList>
            <person name="Teeling E.C."/>
            <person name="Vernes S.C."/>
            <person name="Davalos L.M."/>
            <person name="Ray D.A."/>
            <person name="Gilbert M.T.P."/>
            <person name="Myers E."/>
        </authorList>
    </citation>
    <scope>NUCLEOTIDE SEQUENCE</scope>
</reference>
<proteinExistence type="predicted"/>
<dbReference type="Ensembl" id="ENSRFET00010000413.1">
    <property type="protein sequence ID" value="ENSRFEP00010000367.1"/>
    <property type="gene ID" value="ENSRFEG00010000309.1"/>
</dbReference>
<dbReference type="InParanoid" id="A0A671DII1"/>